<protein>
    <submittedName>
        <fullName evidence="2">Uncharacterized protein</fullName>
    </submittedName>
</protein>
<accession>A0A0E9SDF8</accession>
<dbReference type="EMBL" id="GBXM01070019">
    <property type="protein sequence ID" value="JAH38558.1"/>
    <property type="molecule type" value="Transcribed_RNA"/>
</dbReference>
<sequence>MEQSAKLRFSKGLYQLQIWGLIFMTTGLIRRLSRSCMRVTVHPWDA</sequence>
<proteinExistence type="predicted"/>
<reference evidence="2" key="2">
    <citation type="journal article" date="2015" name="Fish Shellfish Immunol.">
        <title>Early steps in the European eel (Anguilla anguilla)-Vibrio vulnificus interaction in the gills: Role of the RtxA13 toxin.</title>
        <authorList>
            <person name="Callol A."/>
            <person name="Pajuelo D."/>
            <person name="Ebbesson L."/>
            <person name="Teles M."/>
            <person name="MacKenzie S."/>
            <person name="Amaro C."/>
        </authorList>
    </citation>
    <scope>NUCLEOTIDE SEQUENCE</scope>
</reference>
<name>A0A0E9SDF8_ANGAN</name>
<dbReference type="AlphaFoldDB" id="A0A0E9SDF8"/>
<keyword evidence="1" id="KW-1133">Transmembrane helix</keyword>
<evidence type="ECO:0000256" key="1">
    <source>
        <dbReference type="SAM" id="Phobius"/>
    </source>
</evidence>
<evidence type="ECO:0000313" key="2">
    <source>
        <dbReference type="EMBL" id="JAH38558.1"/>
    </source>
</evidence>
<feature type="transmembrane region" description="Helical" evidence="1">
    <location>
        <begin position="12"/>
        <end position="29"/>
    </location>
</feature>
<keyword evidence="1" id="KW-0472">Membrane</keyword>
<keyword evidence="1" id="KW-0812">Transmembrane</keyword>
<reference evidence="2" key="1">
    <citation type="submission" date="2014-11" db="EMBL/GenBank/DDBJ databases">
        <authorList>
            <person name="Amaro Gonzalez C."/>
        </authorList>
    </citation>
    <scope>NUCLEOTIDE SEQUENCE</scope>
</reference>
<organism evidence="2">
    <name type="scientific">Anguilla anguilla</name>
    <name type="common">European freshwater eel</name>
    <name type="synonym">Muraena anguilla</name>
    <dbReference type="NCBI Taxonomy" id="7936"/>
    <lineage>
        <taxon>Eukaryota</taxon>
        <taxon>Metazoa</taxon>
        <taxon>Chordata</taxon>
        <taxon>Craniata</taxon>
        <taxon>Vertebrata</taxon>
        <taxon>Euteleostomi</taxon>
        <taxon>Actinopterygii</taxon>
        <taxon>Neopterygii</taxon>
        <taxon>Teleostei</taxon>
        <taxon>Anguilliformes</taxon>
        <taxon>Anguillidae</taxon>
        <taxon>Anguilla</taxon>
    </lineage>
</organism>